<dbReference type="Pfam" id="PF00106">
    <property type="entry name" value="adh_short"/>
    <property type="match status" value="1"/>
</dbReference>
<accession>A0A0H4PK95</accession>
<dbReference type="PANTHER" id="PTHR43157">
    <property type="entry name" value="PHOSPHATIDYLINOSITOL-GLYCAN BIOSYNTHESIS CLASS F PROTEIN-RELATED"/>
    <property type="match status" value="1"/>
</dbReference>
<dbReference type="PRINTS" id="PR00081">
    <property type="entry name" value="GDHRDH"/>
</dbReference>
<dbReference type="SUPFAM" id="SSF51735">
    <property type="entry name" value="NAD(P)-binding Rossmann-fold domains"/>
    <property type="match status" value="1"/>
</dbReference>
<dbReference type="GO" id="GO:0016491">
    <property type="term" value="F:oxidoreductase activity"/>
    <property type="evidence" value="ECO:0007669"/>
    <property type="project" value="UniProtKB-KW"/>
</dbReference>
<organism evidence="2 3">
    <name type="scientific">Cyclobacterium amurskyense</name>
    <dbReference type="NCBI Taxonomy" id="320787"/>
    <lineage>
        <taxon>Bacteria</taxon>
        <taxon>Pseudomonadati</taxon>
        <taxon>Bacteroidota</taxon>
        <taxon>Cytophagia</taxon>
        <taxon>Cytophagales</taxon>
        <taxon>Cyclobacteriaceae</taxon>
        <taxon>Cyclobacterium</taxon>
    </lineage>
</organism>
<proteinExistence type="predicted"/>
<name>A0A0H4PK95_9BACT</name>
<sequence>MKNKICLVTGANAGIGFETAKALCAKGFKVILVCRTKEKAISAMDRILENQADASMDYATADLSSQAEVRTLAMNIISKYPILDVLINNAGIWYSDMVLTEDGIERQWAINHLAPFLLTQLLLPLLVKAEEPRIITVSSDSHFHGKIHFEDVNLTNNYHGLRAYAQSKLANVLFTKAFDRIKPLKKLVIYAVQPGLVKTDIGLKHTFSFHGLMWKLRRLTGKTPAQGAATSIFLASEDSVKGDSGKYWDNCKPKATSNKAASIPDADRLWALSCKQCGINDYFENIT</sequence>
<dbReference type="InterPro" id="IPR036291">
    <property type="entry name" value="NAD(P)-bd_dom_sf"/>
</dbReference>
<gene>
    <name evidence="2" type="ORF">CA2015_4056</name>
</gene>
<evidence type="ECO:0000256" key="1">
    <source>
        <dbReference type="ARBA" id="ARBA00023002"/>
    </source>
</evidence>
<dbReference type="Proteomes" id="UP000036520">
    <property type="component" value="Chromosome"/>
</dbReference>
<keyword evidence="1" id="KW-0560">Oxidoreductase</keyword>
<dbReference type="AlphaFoldDB" id="A0A0H4PK95"/>
<dbReference type="Gene3D" id="3.40.50.720">
    <property type="entry name" value="NAD(P)-binding Rossmann-like Domain"/>
    <property type="match status" value="1"/>
</dbReference>
<dbReference type="RefSeq" id="WP_048643524.1">
    <property type="nucleotide sequence ID" value="NZ_CP012040.1"/>
</dbReference>
<dbReference type="InterPro" id="IPR002347">
    <property type="entry name" value="SDR_fam"/>
</dbReference>
<dbReference type="OrthoDB" id="597510at2"/>
<keyword evidence="3" id="KW-1185">Reference proteome</keyword>
<dbReference type="STRING" id="320787.CA2015_4056"/>
<evidence type="ECO:0000313" key="3">
    <source>
        <dbReference type="Proteomes" id="UP000036520"/>
    </source>
</evidence>
<dbReference type="EMBL" id="CP012040">
    <property type="protein sequence ID" value="AKP53413.1"/>
    <property type="molecule type" value="Genomic_DNA"/>
</dbReference>
<reference evidence="2 3" key="1">
    <citation type="submission" date="2015-07" db="EMBL/GenBank/DDBJ databases">
        <authorList>
            <person name="Kim K.M."/>
        </authorList>
    </citation>
    <scope>NUCLEOTIDE SEQUENCE [LARGE SCALE GENOMIC DNA]</scope>
    <source>
        <strain evidence="2 3">KCTC 12363</strain>
    </source>
</reference>
<dbReference type="KEGG" id="camu:CA2015_4056"/>
<dbReference type="PANTHER" id="PTHR43157:SF31">
    <property type="entry name" value="PHOSPHATIDYLINOSITOL-GLYCAN BIOSYNTHESIS CLASS F PROTEIN"/>
    <property type="match status" value="1"/>
</dbReference>
<protein>
    <submittedName>
        <fullName evidence="2">Oxidoreductase</fullName>
    </submittedName>
</protein>
<evidence type="ECO:0000313" key="2">
    <source>
        <dbReference type="EMBL" id="AKP53413.1"/>
    </source>
</evidence>